<evidence type="ECO:0000256" key="1">
    <source>
        <dbReference type="SAM" id="MobiDB-lite"/>
    </source>
</evidence>
<dbReference type="OrthoDB" id="68195at2"/>
<dbReference type="PANTHER" id="PTHR31157">
    <property type="entry name" value="SCP DOMAIN-CONTAINING PROTEIN"/>
    <property type="match status" value="1"/>
</dbReference>
<evidence type="ECO:0000313" key="4">
    <source>
        <dbReference type="EMBL" id="ARX86742.1"/>
    </source>
</evidence>
<protein>
    <recommendedName>
        <fullName evidence="3">SCP domain-containing protein</fullName>
    </recommendedName>
</protein>
<keyword evidence="2" id="KW-0472">Membrane</keyword>
<dbReference type="KEGG" id="salf:SMD44_06219"/>
<dbReference type="Gene3D" id="3.40.33.10">
    <property type="entry name" value="CAP"/>
    <property type="match status" value="1"/>
</dbReference>
<gene>
    <name evidence="4" type="ORF">SMD44_06219</name>
</gene>
<keyword evidence="2" id="KW-0812">Transmembrane</keyword>
<dbReference type="SUPFAM" id="SSF55797">
    <property type="entry name" value="PR-1-like"/>
    <property type="match status" value="1"/>
</dbReference>
<evidence type="ECO:0000313" key="5">
    <source>
        <dbReference type="Proteomes" id="UP000195880"/>
    </source>
</evidence>
<evidence type="ECO:0000259" key="3">
    <source>
        <dbReference type="Pfam" id="PF00188"/>
    </source>
</evidence>
<sequence>MGRHRRSAAGRAATGRADHSPCSDHSELPDHSAGSADLTGSADASGTAGAGSYENASGAYGFYRGHAEYEGYEGYAAPGGNGGFDASSSDAYLFGTSTAETAASALPGGEGRRRGPSQHRRRRRASTPVRTGLLGVSAAVAMGAVAVASGLVPGGDTYSLGGGDTPGAVRTAGSPSGIDPQGGANGTAEGNRTTPGPASDTPPPSESSAEPSQKPSGKPSTTPSKPQHDVGDKGGKPDEGDKAGKGEKGKGSDKDRDDPGKGAGADKPDRTPAPSRTTPQKPTAPPAPAKPSADETAAEAEVLALVNQERANVGCRPVTADPGLATLAGDFSADMAERDFFAHTDPDGATPWDRAEKAGIQDLGGENIARGQANAQSVMDAWMNSPGHRANILNCDYKTLGVGAHFAPGGPWWTQDFGF</sequence>
<feature type="region of interest" description="Disordered" evidence="1">
    <location>
        <begin position="102"/>
        <end position="130"/>
    </location>
</feature>
<dbReference type="Proteomes" id="UP000195880">
    <property type="component" value="Chromosome"/>
</dbReference>
<feature type="compositionally biased region" description="Basic residues" evidence="1">
    <location>
        <begin position="114"/>
        <end position="125"/>
    </location>
</feature>
<keyword evidence="5" id="KW-1185">Reference proteome</keyword>
<evidence type="ECO:0000256" key="2">
    <source>
        <dbReference type="SAM" id="Phobius"/>
    </source>
</evidence>
<dbReference type="RefSeq" id="WP_087886012.1">
    <property type="nucleotide sequence ID" value="NZ_CP021748.1"/>
</dbReference>
<dbReference type="Pfam" id="PF00188">
    <property type="entry name" value="CAP"/>
    <property type="match status" value="1"/>
</dbReference>
<feature type="compositionally biased region" description="Low complexity" evidence="1">
    <location>
        <begin position="206"/>
        <end position="225"/>
    </location>
</feature>
<dbReference type="eggNOG" id="COG2340">
    <property type="taxonomic scope" value="Bacteria"/>
</dbReference>
<feature type="compositionally biased region" description="Basic and acidic residues" evidence="1">
    <location>
        <begin position="226"/>
        <end position="270"/>
    </location>
</feature>
<keyword evidence="2" id="KW-1133">Transmembrane helix</keyword>
<dbReference type="AlphaFoldDB" id="A0A1Z1WKB0"/>
<dbReference type="EMBL" id="CP021748">
    <property type="protein sequence ID" value="ARX86742.1"/>
    <property type="molecule type" value="Genomic_DNA"/>
</dbReference>
<dbReference type="InterPro" id="IPR014044">
    <property type="entry name" value="CAP_dom"/>
</dbReference>
<feature type="region of interest" description="Disordered" evidence="1">
    <location>
        <begin position="1"/>
        <end position="50"/>
    </location>
</feature>
<dbReference type="CDD" id="cd05379">
    <property type="entry name" value="CAP_bacterial"/>
    <property type="match status" value="1"/>
</dbReference>
<name>A0A1Z1WKB0_9ACTN</name>
<organism evidence="4 5">
    <name type="scientific">Streptomyces alboflavus</name>
    <dbReference type="NCBI Taxonomy" id="67267"/>
    <lineage>
        <taxon>Bacteria</taxon>
        <taxon>Bacillati</taxon>
        <taxon>Actinomycetota</taxon>
        <taxon>Actinomycetes</taxon>
        <taxon>Kitasatosporales</taxon>
        <taxon>Streptomycetaceae</taxon>
        <taxon>Streptomyces</taxon>
    </lineage>
</organism>
<dbReference type="InterPro" id="IPR035940">
    <property type="entry name" value="CAP_sf"/>
</dbReference>
<dbReference type="PANTHER" id="PTHR31157:SF1">
    <property type="entry name" value="SCP DOMAIN-CONTAINING PROTEIN"/>
    <property type="match status" value="1"/>
</dbReference>
<feature type="domain" description="SCP" evidence="3">
    <location>
        <begin position="303"/>
        <end position="417"/>
    </location>
</feature>
<feature type="compositionally biased region" description="Low complexity" evidence="1">
    <location>
        <begin position="39"/>
        <end position="50"/>
    </location>
</feature>
<dbReference type="STRING" id="67267.GCA_000716675_03289"/>
<proteinExistence type="predicted"/>
<feature type="region of interest" description="Disordered" evidence="1">
    <location>
        <begin position="162"/>
        <end position="297"/>
    </location>
</feature>
<reference evidence="4 5" key="1">
    <citation type="submission" date="2017-05" db="EMBL/GenBank/DDBJ databases">
        <title>Streptomyces alboflavus Genome sequencing and assembly.</title>
        <authorList>
            <person name="Wang Y."/>
            <person name="Du B."/>
            <person name="Ding Y."/>
            <person name="Liu H."/>
            <person name="Hou Q."/>
            <person name="Liu K."/>
            <person name="Wang C."/>
            <person name="Yao L."/>
        </authorList>
    </citation>
    <scope>NUCLEOTIDE SEQUENCE [LARGE SCALE GENOMIC DNA]</scope>
    <source>
        <strain evidence="4 5">MDJK44</strain>
    </source>
</reference>
<feature type="compositionally biased region" description="Basic and acidic residues" evidence="1">
    <location>
        <begin position="16"/>
        <end position="30"/>
    </location>
</feature>
<accession>A0A1Z1WKB0</accession>
<feature type="transmembrane region" description="Helical" evidence="2">
    <location>
        <begin position="131"/>
        <end position="152"/>
    </location>
</feature>